<dbReference type="RefSeq" id="WP_018443456.1">
    <property type="nucleotide sequence ID" value="NZ_KB890209.1"/>
</dbReference>
<keyword evidence="3" id="KW-0238">DNA-binding</keyword>
<dbReference type="OrthoDB" id="9178397at2"/>
<dbReference type="Pfam" id="PF03466">
    <property type="entry name" value="LysR_substrate"/>
    <property type="match status" value="1"/>
</dbReference>
<dbReference type="FunFam" id="1.10.10.10:FF:000038">
    <property type="entry name" value="Glycine cleavage system transcriptional activator"/>
    <property type="match status" value="1"/>
</dbReference>
<protein>
    <submittedName>
        <fullName evidence="6">LysR family transcriptional regulator</fullName>
    </submittedName>
</protein>
<evidence type="ECO:0000259" key="5">
    <source>
        <dbReference type="PROSITE" id="PS50931"/>
    </source>
</evidence>
<dbReference type="PRINTS" id="PR00039">
    <property type="entry name" value="HTHLYSR"/>
</dbReference>
<dbReference type="InterPro" id="IPR058163">
    <property type="entry name" value="LysR-type_TF_proteobact-type"/>
</dbReference>
<dbReference type="CDD" id="cd08481">
    <property type="entry name" value="PBP2_GcdR_like"/>
    <property type="match status" value="1"/>
</dbReference>
<comment type="similarity">
    <text evidence="1">Belongs to the LysR transcriptional regulatory family.</text>
</comment>
<evidence type="ECO:0000256" key="2">
    <source>
        <dbReference type="ARBA" id="ARBA00023015"/>
    </source>
</evidence>
<keyword evidence="7" id="KW-1185">Reference proteome</keyword>
<dbReference type="Gene3D" id="3.40.190.10">
    <property type="entry name" value="Periplasmic binding protein-like II"/>
    <property type="match status" value="2"/>
</dbReference>
<organism evidence="6 7">
    <name type="scientific">Trinickia symbiotica</name>
    <dbReference type="NCBI Taxonomy" id="863227"/>
    <lineage>
        <taxon>Bacteria</taxon>
        <taxon>Pseudomonadati</taxon>
        <taxon>Pseudomonadota</taxon>
        <taxon>Betaproteobacteria</taxon>
        <taxon>Burkholderiales</taxon>
        <taxon>Burkholderiaceae</taxon>
        <taxon>Trinickia</taxon>
    </lineage>
</organism>
<reference evidence="6 7" key="1">
    <citation type="submission" date="2018-01" db="EMBL/GenBank/DDBJ databases">
        <title>Whole genome analyses suggest that Burkholderia sensu lato contains two further novel genera in the rhizoxinica-symbiotica group Mycetohabitans gen. nov., and Trinickia gen. nov.: implications for the evolution of diazotrophy and nodulation in the Burkholderiaceae.</title>
        <authorList>
            <person name="Estrada-de los Santos P."/>
            <person name="Palmer M."/>
            <person name="Chavez-Ramirez B."/>
            <person name="Beukes C."/>
            <person name="Steenkamp E.T."/>
            <person name="Hirsch A.M."/>
            <person name="Manyaka P."/>
            <person name="Maluk M."/>
            <person name="Lafos M."/>
            <person name="Crook M."/>
            <person name="Gross E."/>
            <person name="Simon M.F."/>
            <person name="Bueno dos Reis Junior F."/>
            <person name="Poole P.S."/>
            <person name="Venter S.N."/>
            <person name="James E.K."/>
        </authorList>
    </citation>
    <scope>NUCLEOTIDE SEQUENCE [LARGE SCALE GENOMIC DNA]</scope>
    <source>
        <strain evidence="6 7">JPY 581</strain>
    </source>
</reference>
<proteinExistence type="inferred from homology"/>
<dbReference type="SUPFAM" id="SSF53850">
    <property type="entry name" value="Periplasmic binding protein-like II"/>
    <property type="match status" value="1"/>
</dbReference>
<keyword evidence="2" id="KW-0805">Transcription regulation</keyword>
<dbReference type="PANTHER" id="PTHR30537">
    <property type="entry name" value="HTH-TYPE TRANSCRIPTIONAL REGULATOR"/>
    <property type="match status" value="1"/>
</dbReference>
<gene>
    <name evidence="6" type="ORF">C0Z20_21150</name>
</gene>
<evidence type="ECO:0000313" key="6">
    <source>
        <dbReference type="EMBL" id="PMS34901.1"/>
    </source>
</evidence>
<dbReference type="InterPro" id="IPR036390">
    <property type="entry name" value="WH_DNA-bd_sf"/>
</dbReference>
<dbReference type="Proteomes" id="UP000235777">
    <property type="component" value="Unassembled WGS sequence"/>
</dbReference>
<dbReference type="Gene3D" id="1.10.10.10">
    <property type="entry name" value="Winged helix-like DNA-binding domain superfamily/Winged helix DNA-binding domain"/>
    <property type="match status" value="1"/>
</dbReference>
<dbReference type="InterPro" id="IPR000847">
    <property type="entry name" value="LysR_HTH_N"/>
</dbReference>
<name>A0A2N7X003_9BURK</name>
<dbReference type="Pfam" id="PF00126">
    <property type="entry name" value="HTH_1"/>
    <property type="match status" value="1"/>
</dbReference>
<dbReference type="PROSITE" id="PS50931">
    <property type="entry name" value="HTH_LYSR"/>
    <property type="match status" value="1"/>
</dbReference>
<dbReference type="SUPFAM" id="SSF46785">
    <property type="entry name" value="Winged helix' DNA-binding domain"/>
    <property type="match status" value="1"/>
</dbReference>
<evidence type="ECO:0000256" key="3">
    <source>
        <dbReference type="ARBA" id="ARBA00023125"/>
    </source>
</evidence>
<evidence type="ECO:0000256" key="1">
    <source>
        <dbReference type="ARBA" id="ARBA00009437"/>
    </source>
</evidence>
<dbReference type="FunFam" id="3.40.190.10:FF:000017">
    <property type="entry name" value="Glycine cleavage system transcriptional activator"/>
    <property type="match status" value="1"/>
</dbReference>
<dbReference type="GO" id="GO:0043565">
    <property type="term" value="F:sequence-specific DNA binding"/>
    <property type="evidence" value="ECO:0007669"/>
    <property type="project" value="TreeGrafter"/>
</dbReference>
<sequence>MRRKIPSTLALSAFEAAARHQSFTKAADELAVTQSAVCRQIASLEDFLGLKLFRRDRRGVALTEAGVAYSRKVASRLDDVERDTVELMGKGGKGGTLEVAVVPTFATKWLLPRMSMFMAAHPDITVNLSTRTRPFLFGDTDFDAALYAGPATWPGTASCFLMRESLIAVCSPDLIAPRQRLKASDWSRYRLLQQSTRPYAWRDWFASRGMRVEGDMSGPRFELFSMQTEAAIQGIGIALIPRLLIEDELRRGILISVAQHDYLSDRSYYLIYPEQKSDSAPLVAFREWIEEQARSYREPLGLG</sequence>
<evidence type="ECO:0000256" key="4">
    <source>
        <dbReference type="ARBA" id="ARBA00023163"/>
    </source>
</evidence>
<feature type="domain" description="HTH lysR-type" evidence="5">
    <location>
        <begin position="11"/>
        <end position="63"/>
    </location>
</feature>
<dbReference type="STRING" id="863227.GCA_000373005_04842"/>
<evidence type="ECO:0000313" key="7">
    <source>
        <dbReference type="Proteomes" id="UP000235777"/>
    </source>
</evidence>
<dbReference type="GO" id="GO:0006351">
    <property type="term" value="P:DNA-templated transcription"/>
    <property type="evidence" value="ECO:0007669"/>
    <property type="project" value="TreeGrafter"/>
</dbReference>
<dbReference type="GO" id="GO:0003700">
    <property type="term" value="F:DNA-binding transcription factor activity"/>
    <property type="evidence" value="ECO:0007669"/>
    <property type="project" value="InterPro"/>
</dbReference>
<accession>A0A2N7X003</accession>
<dbReference type="AlphaFoldDB" id="A0A2N7X003"/>
<dbReference type="EMBL" id="PNYC01000014">
    <property type="protein sequence ID" value="PMS34901.1"/>
    <property type="molecule type" value="Genomic_DNA"/>
</dbReference>
<dbReference type="InterPro" id="IPR005119">
    <property type="entry name" value="LysR_subst-bd"/>
</dbReference>
<dbReference type="InterPro" id="IPR036388">
    <property type="entry name" value="WH-like_DNA-bd_sf"/>
</dbReference>
<dbReference type="PANTHER" id="PTHR30537:SF26">
    <property type="entry name" value="GLYCINE CLEAVAGE SYSTEM TRANSCRIPTIONAL ACTIVATOR"/>
    <property type="match status" value="1"/>
</dbReference>
<comment type="caution">
    <text evidence="6">The sequence shown here is derived from an EMBL/GenBank/DDBJ whole genome shotgun (WGS) entry which is preliminary data.</text>
</comment>
<keyword evidence="4" id="KW-0804">Transcription</keyword>